<proteinExistence type="predicted"/>
<dbReference type="GO" id="GO:0005737">
    <property type="term" value="C:cytoplasm"/>
    <property type="evidence" value="ECO:0007669"/>
    <property type="project" value="TreeGrafter"/>
</dbReference>
<dbReference type="PANTHER" id="PTHR48079:SF6">
    <property type="entry name" value="NAD(P)-BINDING DOMAIN-CONTAINING PROTEIN-RELATED"/>
    <property type="match status" value="1"/>
</dbReference>
<sequence>MSPKIFLTGGTGYIGGTTLDTIATAHPEYEVTVMLRKTPETFTTRYPNIKVIKGDYDSFDILADAAEKVDVVVHHGDSDHEPSINALIAGLLRRPTPGFLLHLSGTGICSDYHDESQLGRLNPKVWSDISSLPEIRALPNNALHRNTEKIPHATAAEHGDKIKIAIMCPPDIYGQGRGTGKTRSVYIPAFIAESKTLGGGEIKDARVFYVNEGTNTKSWVHIDDLAAIFLKVIEAAANGGGGAEWNDKGYYFTGTQEYSHLDIATATGKILAEHNIISNPEPLQVSIDEIDKMLSWYPIPHLSRYLFASNSRTKAERVTKLFGYNAKGPGLLESLEADVLDAVKSM</sequence>
<dbReference type="SUPFAM" id="SSF51735">
    <property type="entry name" value="NAD(P)-binding Rossmann-fold domains"/>
    <property type="match status" value="1"/>
</dbReference>
<protein>
    <submittedName>
        <fullName evidence="2">NAD(P)-binding protein</fullName>
    </submittedName>
</protein>
<feature type="domain" description="NAD-dependent epimerase/dehydratase" evidence="1">
    <location>
        <begin position="5"/>
        <end position="76"/>
    </location>
</feature>
<gene>
    <name evidence="2" type="ORF">P154DRAFT_479551</name>
</gene>
<evidence type="ECO:0000259" key="1">
    <source>
        <dbReference type="Pfam" id="PF01370"/>
    </source>
</evidence>
<name>A0A6A5X582_9PLEO</name>
<dbReference type="OrthoDB" id="2130169at2759"/>
<dbReference type="Gene3D" id="3.90.25.10">
    <property type="entry name" value="UDP-galactose 4-epimerase, domain 1"/>
    <property type="match status" value="1"/>
</dbReference>
<dbReference type="InterPro" id="IPR001509">
    <property type="entry name" value="Epimerase_deHydtase"/>
</dbReference>
<dbReference type="PANTHER" id="PTHR48079">
    <property type="entry name" value="PROTEIN YEEZ"/>
    <property type="match status" value="1"/>
</dbReference>
<dbReference type="Proteomes" id="UP000799779">
    <property type="component" value="Unassembled WGS sequence"/>
</dbReference>
<organism evidence="2 3">
    <name type="scientific">Amniculicola lignicola CBS 123094</name>
    <dbReference type="NCBI Taxonomy" id="1392246"/>
    <lineage>
        <taxon>Eukaryota</taxon>
        <taxon>Fungi</taxon>
        <taxon>Dikarya</taxon>
        <taxon>Ascomycota</taxon>
        <taxon>Pezizomycotina</taxon>
        <taxon>Dothideomycetes</taxon>
        <taxon>Pleosporomycetidae</taxon>
        <taxon>Pleosporales</taxon>
        <taxon>Amniculicolaceae</taxon>
        <taxon>Amniculicola</taxon>
    </lineage>
</organism>
<dbReference type="InterPro" id="IPR051783">
    <property type="entry name" value="NAD(P)-dependent_oxidoreduct"/>
</dbReference>
<dbReference type="EMBL" id="ML977556">
    <property type="protein sequence ID" value="KAF2008089.1"/>
    <property type="molecule type" value="Genomic_DNA"/>
</dbReference>
<evidence type="ECO:0000313" key="2">
    <source>
        <dbReference type="EMBL" id="KAF2008089.1"/>
    </source>
</evidence>
<accession>A0A6A5X582</accession>
<feature type="domain" description="NAD-dependent epimerase/dehydratase" evidence="1">
    <location>
        <begin position="150"/>
        <end position="246"/>
    </location>
</feature>
<evidence type="ECO:0000313" key="3">
    <source>
        <dbReference type="Proteomes" id="UP000799779"/>
    </source>
</evidence>
<dbReference type="Gene3D" id="3.40.50.720">
    <property type="entry name" value="NAD(P)-binding Rossmann-like Domain"/>
    <property type="match status" value="2"/>
</dbReference>
<dbReference type="GO" id="GO:0004029">
    <property type="term" value="F:aldehyde dehydrogenase (NAD+) activity"/>
    <property type="evidence" value="ECO:0007669"/>
    <property type="project" value="TreeGrafter"/>
</dbReference>
<keyword evidence="3" id="KW-1185">Reference proteome</keyword>
<reference evidence="2" key="1">
    <citation type="journal article" date="2020" name="Stud. Mycol.">
        <title>101 Dothideomycetes genomes: a test case for predicting lifestyles and emergence of pathogens.</title>
        <authorList>
            <person name="Haridas S."/>
            <person name="Albert R."/>
            <person name="Binder M."/>
            <person name="Bloem J."/>
            <person name="Labutti K."/>
            <person name="Salamov A."/>
            <person name="Andreopoulos B."/>
            <person name="Baker S."/>
            <person name="Barry K."/>
            <person name="Bills G."/>
            <person name="Bluhm B."/>
            <person name="Cannon C."/>
            <person name="Castanera R."/>
            <person name="Culley D."/>
            <person name="Daum C."/>
            <person name="Ezra D."/>
            <person name="Gonzalez J."/>
            <person name="Henrissat B."/>
            <person name="Kuo A."/>
            <person name="Liang C."/>
            <person name="Lipzen A."/>
            <person name="Lutzoni F."/>
            <person name="Magnuson J."/>
            <person name="Mondo S."/>
            <person name="Nolan M."/>
            <person name="Ohm R."/>
            <person name="Pangilinan J."/>
            <person name="Park H.-J."/>
            <person name="Ramirez L."/>
            <person name="Alfaro M."/>
            <person name="Sun H."/>
            <person name="Tritt A."/>
            <person name="Yoshinaga Y."/>
            <person name="Zwiers L.-H."/>
            <person name="Turgeon B."/>
            <person name="Goodwin S."/>
            <person name="Spatafora J."/>
            <person name="Crous P."/>
            <person name="Grigoriev I."/>
        </authorList>
    </citation>
    <scope>NUCLEOTIDE SEQUENCE</scope>
    <source>
        <strain evidence="2">CBS 123094</strain>
    </source>
</reference>
<dbReference type="Pfam" id="PF01370">
    <property type="entry name" value="Epimerase"/>
    <property type="match status" value="2"/>
</dbReference>
<dbReference type="AlphaFoldDB" id="A0A6A5X582"/>
<dbReference type="InterPro" id="IPR036291">
    <property type="entry name" value="NAD(P)-bd_dom_sf"/>
</dbReference>